<name>A0A0U5HKG8_ASPCI</name>
<dbReference type="STRING" id="454130.A0A0U5HKG8"/>
<accession>A0A0U5HKG8</accession>
<proteinExistence type="predicted"/>
<gene>
    <name evidence="1" type="ORF">ASPCAL08711</name>
</gene>
<dbReference type="Proteomes" id="UP000054771">
    <property type="component" value="Unassembled WGS sequence"/>
</dbReference>
<evidence type="ECO:0000313" key="1">
    <source>
        <dbReference type="EMBL" id="CEN62072.1"/>
    </source>
</evidence>
<keyword evidence="2" id="KW-1185">Reference proteome</keyword>
<protein>
    <submittedName>
        <fullName evidence="1">Uncharacterized protein</fullName>
    </submittedName>
</protein>
<organism evidence="1 2">
    <name type="scientific">Aspergillus calidoustus</name>
    <dbReference type="NCBI Taxonomy" id="454130"/>
    <lineage>
        <taxon>Eukaryota</taxon>
        <taxon>Fungi</taxon>
        <taxon>Dikarya</taxon>
        <taxon>Ascomycota</taxon>
        <taxon>Pezizomycotina</taxon>
        <taxon>Eurotiomycetes</taxon>
        <taxon>Eurotiomycetidae</taxon>
        <taxon>Eurotiales</taxon>
        <taxon>Aspergillaceae</taxon>
        <taxon>Aspergillus</taxon>
        <taxon>Aspergillus subgen. Nidulantes</taxon>
    </lineage>
</organism>
<dbReference type="AlphaFoldDB" id="A0A0U5HKG8"/>
<sequence length="512" mass="58935">MAHHLPPELWAHIALYLEEDRLSLTKCVRVCRQLQPVFERLIYRRVKVESEELQPKDGFIPLARFKSLANQMRQSFVRRVEYTVVIPYNIPDYRATKLEGYSEQNALRDANNEAFQAGISSLFEFLTTWKEDSKISLALEVQGRVRMLEPETKANQNAKEWQGELRGERVTRPYRAQFPSGDASMLTEVSCVDHLIVQYLYRSQGIATGAFLQIAERCAALRRLHLDMPGQLRPDHVEYMRERREALASGLSRLPSTLQVFECVGCSEQPWSNTLPALDLRSAKGIDELSSSLRLFSCNLRELRLRLMSVDMDFLFPLDERGNPLPDSSSLYWPHLETIALNGVAEYTPTGEWLFDYELESGDEEDFPDPETGDEIFESRWLREEYEISREKMNTEHFHRLFVSLGYASHRMPVLRLITFSVAGSPRTKFTLTTTSGAWGVIEDCHASTLSLPSSSRPLLGFRSDSAYRPDRRVADAWGFELDEMKVVDEGPREDYHFVVCSVTLDRARLDR</sequence>
<evidence type="ECO:0000313" key="2">
    <source>
        <dbReference type="Proteomes" id="UP000054771"/>
    </source>
</evidence>
<reference evidence="2" key="1">
    <citation type="journal article" date="2016" name="Genome Announc.">
        <title>Draft genome sequences of fungus Aspergillus calidoustus.</title>
        <authorList>
            <person name="Horn F."/>
            <person name="Linde J."/>
            <person name="Mattern D.J."/>
            <person name="Walther G."/>
            <person name="Guthke R."/>
            <person name="Scherlach K."/>
            <person name="Martin K."/>
            <person name="Brakhage A.A."/>
            <person name="Petzke L."/>
            <person name="Valiante V."/>
        </authorList>
    </citation>
    <scope>NUCLEOTIDE SEQUENCE [LARGE SCALE GENOMIC DNA]</scope>
    <source>
        <strain evidence="2">SF006504</strain>
    </source>
</reference>
<dbReference type="OrthoDB" id="4802432at2759"/>
<dbReference type="OMA" id="EDCHAST"/>
<dbReference type="EMBL" id="CDMC01000006">
    <property type="protein sequence ID" value="CEN62072.1"/>
    <property type="molecule type" value="Genomic_DNA"/>
</dbReference>